<comment type="caution">
    <text evidence="2">The sequence shown here is derived from an EMBL/GenBank/DDBJ whole genome shotgun (WGS) entry which is preliminary data.</text>
</comment>
<sequence>MRSPTELSRSPGSGTFDNASFVSGNSGLAGSPCLDSPLLGDTSPVVGFSRFTAVSALKCPVHEHGTNQGNSGTVLSMSPSADVEAASSGDQDASKTKNRNLN</sequence>
<keyword evidence="3" id="KW-1185">Reference proteome</keyword>
<evidence type="ECO:0000256" key="1">
    <source>
        <dbReference type="SAM" id="MobiDB-lite"/>
    </source>
</evidence>
<feature type="region of interest" description="Disordered" evidence="1">
    <location>
        <begin position="62"/>
        <end position="102"/>
    </location>
</feature>
<protein>
    <submittedName>
        <fullName evidence="2">Uncharacterized protein</fullName>
    </submittedName>
</protein>
<name>A0A151GQ63_DRECN</name>
<proteinExistence type="predicted"/>
<dbReference type="AlphaFoldDB" id="A0A151GQ63"/>
<evidence type="ECO:0000313" key="3">
    <source>
        <dbReference type="Proteomes" id="UP000076580"/>
    </source>
</evidence>
<dbReference type="GeneID" id="63713006"/>
<dbReference type="RefSeq" id="XP_040658585.1">
    <property type="nucleotide sequence ID" value="XM_040797702.1"/>
</dbReference>
<dbReference type="EMBL" id="LAYC01000001">
    <property type="protein sequence ID" value="KYK59233.1"/>
    <property type="molecule type" value="Genomic_DNA"/>
</dbReference>
<organism evidence="2 3">
    <name type="scientific">Drechmeria coniospora</name>
    <name type="common">Nematophagous fungus</name>
    <name type="synonym">Meria coniospora</name>
    <dbReference type="NCBI Taxonomy" id="98403"/>
    <lineage>
        <taxon>Eukaryota</taxon>
        <taxon>Fungi</taxon>
        <taxon>Dikarya</taxon>
        <taxon>Ascomycota</taxon>
        <taxon>Pezizomycotina</taxon>
        <taxon>Sordariomycetes</taxon>
        <taxon>Hypocreomycetidae</taxon>
        <taxon>Hypocreales</taxon>
        <taxon>Ophiocordycipitaceae</taxon>
        <taxon>Drechmeria</taxon>
    </lineage>
</organism>
<evidence type="ECO:0000313" key="2">
    <source>
        <dbReference type="EMBL" id="KYK59233.1"/>
    </source>
</evidence>
<reference evidence="2 3" key="1">
    <citation type="journal article" date="2016" name="Sci. Rep.">
        <title>Insights into Adaptations to a Near-Obligate Nematode Endoparasitic Lifestyle from the Finished Genome of Drechmeria coniospora.</title>
        <authorList>
            <person name="Zhang L."/>
            <person name="Zhou Z."/>
            <person name="Guo Q."/>
            <person name="Fokkens L."/>
            <person name="Miskei M."/>
            <person name="Pocsi I."/>
            <person name="Zhang W."/>
            <person name="Chen M."/>
            <person name="Wang L."/>
            <person name="Sun Y."/>
            <person name="Donzelli B.G."/>
            <person name="Gibson D.M."/>
            <person name="Nelson D.R."/>
            <person name="Luo J.G."/>
            <person name="Rep M."/>
            <person name="Liu H."/>
            <person name="Yang S."/>
            <person name="Wang J."/>
            <person name="Krasnoff S.B."/>
            <person name="Xu Y."/>
            <person name="Molnar I."/>
            <person name="Lin M."/>
        </authorList>
    </citation>
    <scope>NUCLEOTIDE SEQUENCE [LARGE SCALE GENOMIC DNA]</scope>
    <source>
        <strain evidence="2 3">ARSEF 6962</strain>
    </source>
</reference>
<feature type="region of interest" description="Disordered" evidence="1">
    <location>
        <begin position="1"/>
        <end position="21"/>
    </location>
</feature>
<feature type="compositionally biased region" description="Polar residues" evidence="1">
    <location>
        <begin position="66"/>
        <end position="79"/>
    </location>
</feature>
<accession>A0A151GQ63</accession>
<gene>
    <name evidence="2" type="ORF">DCS_00363</name>
</gene>
<dbReference type="InParanoid" id="A0A151GQ63"/>
<dbReference type="Proteomes" id="UP000076580">
    <property type="component" value="Chromosome 01"/>
</dbReference>